<keyword evidence="2" id="KW-0472">Membrane</keyword>
<evidence type="ECO:0000313" key="4">
    <source>
        <dbReference type="Proteomes" id="UP000677668"/>
    </source>
</evidence>
<evidence type="ECO:0000256" key="1">
    <source>
        <dbReference type="SAM" id="MobiDB-lite"/>
    </source>
</evidence>
<sequence>MQPYPPPYSPSPYAPPAPPKKSGKTWLWVLGGCGCFSVLAIAVILGVILLAGSGGSGIPSDKQAYVGDWSGSEATLSIKPDGKVFWERRTGSSSSKIENVPIRRFIGDDFEVGVGPFTTRFAVQSPPKLTAGRWTMTVEGVQLTRAGTSSGGPSGGDRSDDNRSGSDTGDDTPPGGGKQLRDLKMARPLGDDDLQFTSSFTTRDTRLTCVIYPRKLEIGENYGSRWYAERVPRLSRNKLIGEVDFPTITQENSRLTWIQLSLISGSGFPPGVYRVEVVKDGAVIGTIRFTVE</sequence>
<organism evidence="3 4">
    <name type="scientific">Chloracidobacterium sp. N</name>
    <dbReference type="NCBI Taxonomy" id="2821540"/>
    <lineage>
        <taxon>Bacteria</taxon>
        <taxon>Pseudomonadati</taxon>
        <taxon>Acidobacteriota</taxon>
        <taxon>Terriglobia</taxon>
        <taxon>Terriglobales</taxon>
        <taxon>Acidobacteriaceae</taxon>
        <taxon>Chloracidobacterium</taxon>
        <taxon>Chloracidobacterium aggregatum</taxon>
    </lineage>
</organism>
<evidence type="ECO:0000256" key="2">
    <source>
        <dbReference type="SAM" id="Phobius"/>
    </source>
</evidence>
<dbReference type="EMBL" id="CP072642">
    <property type="protein sequence ID" value="QUV92905.1"/>
    <property type="molecule type" value="Genomic_DNA"/>
</dbReference>
<keyword evidence="4" id="KW-1185">Reference proteome</keyword>
<dbReference type="Proteomes" id="UP000677668">
    <property type="component" value="Chromosome 1"/>
</dbReference>
<name>A0ABX8AW48_9BACT</name>
<reference evidence="3 4" key="1">
    <citation type="submission" date="2021-03" db="EMBL/GenBank/DDBJ databases">
        <title>Genomic and phenotypic characterization of Chloracidobacterium isolates provides evidence for multiple species.</title>
        <authorList>
            <person name="Saini M.K."/>
            <person name="Costas A.M.G."/>
            <person name="Tank M."/>
            <person name="Bryant D.A."/>
        </authorList>
    </citation>
    <scope>NUCLEOTIDE SEQUENCE [LARGE SCALE GENOMIC DNA]</scope>
    <source>
        <strain evidence="3 4">N</strain>
    </source>
</reference>
<feature type="transmembrane region" description="Helical" evidence="2">
    <location>
        <begin position="26"/>
        <end position="52"/>
    </location>
</feature>
<evidence type="ECO:0000313" key="3">
    <source>
        <dbReference type="EMBL" id="QUV92905.1"/>
    </source>
</evidence>
<keyword evidence="2" id="KW-1133">Transmembrane helix</keyword>
<protein>
    <submittedName>
        <fullName evidence="3">Uncharacterized protein</fullName>
    </submittedName>
</protein>
<keyword evidence="2" id="KW-0812">Transmembrane</keyword>
<accession>A0ABX8AW48</accession>
<feature type="region of interest" description="Disordered" evidence="1">
    <location>
        <begin position="144"/>
        <end position="182"/>
    </location>
</feature>
<dbReference type="RefSeq" id="WP_211421338.1">
    <property type="nucleotide sequence ID" value="NZ_CP072642.1"/>
</dbReference>
<gene>
    <name evidence="3" type="ORF">J8C05_05795</name>
</gene>
<proteinExistence type="predicted"/>